<dbReference type="EMBL" id="LT906470">
    <property type="protein sequence ID" value="SNV56208.1"/>
    <property type="molecule type" value="Genomic_DNA"/>
</dbReference>
<dbReference type="Proteomes" id="UP000214973">
    <property type="component" value="Chromosome 1"/>
</dbReference>
<dbReference type="Gene3D" id="3.40.50.300">
    <property type="entry name" value="P-loop containing nucleotide triphosphate hydrolases"/>
    <property type="match status" value="1"/>
</dbReference>
<dbReference type="RefSeq" id="WP_095064968.1">
    <property type="nucleotide sequence ID" value="NZ_LT906470.1"/>
</dbReference>
<sequence>MKFDLHIHSYASKYKESKGIVDESTVDNVDVLLDKLQKHNVGLFSITDHNRFDAELYEKLDSIIKSKSYSNVRGLVAGVEFDVQIDSDMGKCHIITIFDAKNNSDNYRKIETCICNDLLQSKEEYYTKERFETLLRTIGLDVILIACQRNSLDRQGGKHNSLSESAKEPIDLIKTGYINALEFQRPNVEGILKNNLKDVPANIGLVMGSDCHEWAAYPNHDHGNKNKSFTHSRAKILPTFKGLLMAVTSPETRINQQENSNVNYIEAFNIGKQVIPLVNGINVIIGENGSGKSTLLKLLADKASSPAYIKALVNENKLCCNHNDSFCKLFIGQGEIIKKFDSKTLFTNDNFYTVNHSTFREIYESYAKNLFTYIKTNIERKIEIDNLKQKSLTYNVSNNNPTYFLEIHCDEDFVDIENIHEKYKNDVSDIVDKLETLLNDVYFDKFTNEINRALSLLVPIRDEIKNNFDTIEVEKNLRNIISSEISEYSRKVGEASSSQDRDSTAFRKKRNKFIKSIIDAVCKNIRENIFPEKPKKLKGDSKKPSCGFNFNSESNYHEKDVHDDFMRAMFNQSYLDIEKLKSIEDWNSLVDAIRGCTSYEKIDEIYRENLKKFLDQMCECKNYIVDISNGEAQLGSTLGEQSLAYFKYISEFETNKSIFLIDQPEDHISNNNISKKLIKYFNSIRNQKQIIIVTHNPLLVVNLDVEQIIFVEKNNNMIKIKAGCLEFEDTEVNMLKLVADNMDGGKLAIEKRLKVYG</sequence>
<dbReference type="KEGG" id="vrm:44547418_00211"/>
<evidence type="ECO:0000313" key="1">
    <source>
        <dbReference type="EMBL" id="SNV56208.1"/>
    </source>
</evidence>
<proteinExistence type="predicted"/>
<dbReference type="AlphaFoldDB" id="A0A239YDC4"/>
<organism evidence="1 2">
    <name type="scientific">Veillonella rodentium</name>
    <dbReference type="NCBI Taxonomy" id="248315"/>
    <lineage>
        <taxon>Bacteria</taxon>
        <taxon>Bacillati</taxon>
        <taxon>Bacillota</taxon>
        <taxon>Negativicutes</taxon>
        <taxon>Veillonellales</taxon>
        <taxon>Veillonellaceae</taxon>
        <taxon>Veillonella</taxon>
    </lineage>
</organism>
<accession>A0A239YDC4</accession>
<reference evidence="1 2" key="1">
    <citation type="submission" date="2017-06" db="EMBL/GenBank/DDBJ databases">
        <authorList>
            <consortium name="Pathogen Informatics"/>
        </authorList>
    </citation>
    <scope>NUCLEOTIDE SEQUENCE [LARGE SCALE GENOMIC DNA]</scope>
    <source>
        <strain evidence="1 2">NCTC12018</strain>
    </source>
</reference>
<keyword evidence="2" id="KW-1185">Reference proteome</keyword>
<name>A0A239YDC4_9FIRM</name>
<dbReference type="SUPFAM" id="SSF52540">
    <property type="entry name" value="P-loop containing nucleoside triphosphate hydrolases"/>
    <property type="match status" value="1"/>
</dbReference>
<dbReference type="SUPFAM" id="SSF89550">
    <property type="entry name" value="PHP domain-like"/>
    <property type="match status" value="1"/>
</dbReference>
<dbReference type="InterPro" id="IPR016195">
    <property type="entry name" value="Pol/histidinol_Pase-like"/>
</dbReference>
<dbReference type="Gene3D" id="3.20.20.140">
    <property type="entry name" value="Metal-dependent hydrolases"/>
    <property type="match status" value="1"/>
</dbReference>
<protein>
    <submittedName>
        <fullName evidence="1">Predicted ATPase</fullName>
    </submittedName>
</protein>
<gene>
    <name evidence="1" type="ORF">SAMEA44547418_00211</name>
</gene>
<evidence type="ECO:0000313" key="2">
    <source>
        <dbReference type="Proteomes" id="UP000214973"/>
    </source>
</evidence>
<dbReference type="InterPro" id="IPR027417">
    <property type="entry name" value="P-loop_NTPase"/>
</dbReference>